<evidence type="ECO:0000256" key="4">
    <source>
        <dbReference type="SAM" id="MobiDB-lite"/>
    </source>
</evidence>
<proteinExistence type="inferred from homology"/>
<evidence type="ECO:0000259" key="5">
    <source>
        <dbReference type="Pfam" id="PF08577"/>
    </source>
</evidence>
<feature type="compositionally biased region" description="Basic and acidic residues" evidence="4">
    <location>
        <begin position="200"/>
        <end position="212"/>
    </location>
</feature>
<protein>
    <recommendedName>
        <fullName evidence="5">PI31 proteasome regulator C-terminal domain-containing protein</fullName>
    </recommendedName>
</protein>
<evidence type="ECO:0000256" key="1">
    <source>
        <dbReference type="ARBA" id="ARBA00004496"/>
    </source>
</evidence>
<dbReference type="GO" id="GO:0043161">
    <property type="term" value="P:proteasome-mediated ubiquitin-dependent protein catabolic process"/>
    <property type="evidence" value="ECO:0007669"/>
    <property type="project" value="InterPro"/>
</dbReference>
<dbReference type="KEGG" id="mgl:MGL_1380"/>
<feature type="compositionally biased region" description="Basic and acidic residues" evidence="4">
    <location>
        <begin position="164"/>
        <end position="183"/>
    </location>
</feature>
<dbReference type="GO" id="GO:0004866">
    <property type="term" value="F:endopeptidase inhibitor activity"/>
    <property type="evidence" value="ECO:0007669"/>
    <property type="project" value="InterPro"/>
</dbReference>
<dbReference type="AlphaFoldDB" id="A8PXA4"/>
<evidence type="ECO:0000313" key="7">
    <source>
        <dbReference type="Proteomes" id="UP000008837"/>
    </source>
</evidence>
<organism evidence="6 7">
    <name type="scientific">Malassezia globosa (strain ATCC MYA-4612 / CBS 7966)</name>
    <name type="common">Dandruff-associated fungus</name>
    <dbReference type="NCBI Taxonomy" id="425265"/>
    <lineage>
        <taxon>Eukaryota</taxon>
        <taxon>Fungi</taxon>
        <taxon>Dikarya</taxon>
        <taxon>Basidiomycota</taxon>
        <taxon>Ustilaginomycotina</taxon>
        <taxon>Malasseziomycetes</taxon>
        <taxon>Malasseziales</taxon>
        <taxon>Malasseziaceae</taxon>
        <taxon>Malassezia</taxon>
    </lineage>
</organism>
<evidence type="ECO:0000313" key="6">
    <source>
        <dbReference type="EMBL" id="EDP43983.1"/>
    </source>
</evidence>
<evidence type="ECO:0000256" key="2">
    <source>
        <dbReference type="ARBA" id="ARBA00006405"/>
    </source>
</evidence>
<feature type="domain" description="PI31 proteasome regulator C-terminal" evidence="5">
    <location>
        <begin position="206"/>
        <end position="287"/>
    </location>
</feature>
<dbReference type="GeneID" id="5855504"/>
<dbReference type="PANTHER" id="PTHR13266:SF1">
    <property type="entry name" value="PROTEASOME INHIBITOR PI31 SUBUNIT"/>
    <property type="match status" value="1"/>
</dbReference>
<reference evidence="6 7" key="1">
    <citation type="journal article" date="2007" name="Proc. Natl. Acad. Sci. U.S.A.">
        <title>Dandruff-associated Malassezia genomes reveal convergent and divergent virulence traits shared with plant and human fungal pathogens.</title>
        <authorList>
            <person name="Xu J."/>
            <person name="Saunders C.W."/>
            <person name="Hu P."/>
            <person name="Grant R.A."/>
            <person name="Boekhout T."/>
            <person name="Kuramae E.E."/>
            <person name="Kronstad J.W."/>
            <person name="Deangelis Y.M."/>
            <person name="Reeder N.L."/>
            <person name="Johnstone K.R."/>
            <person name="Leland M."/>
            <person name="Fieno A.M."/>
            <person name="Begley W.M."/>
            <person name="Sun Y."/>
            <person name="Lacey M.P."/>
            <person name="Chaudhary T."/>
            <person name="Keough T."/>
            <person name="Chu L."/>
            <person name="Sears R."/>
            <person name="Yuan B."/>
            <person name="Dawson T.L.Jr."/>
        </authorList>
    </citation>
    <scope>NUCLEOTIDE SEQUENCE [LARGE SCALE GENOMIC DNA]</scope>
    <source>
        <strain evidence="7">ATCC MYA-4612 / CBS 7966</strain>
    </source>
</reference>
<feature type="region of interest" description="Disordered" evidence="4">
    <location>
        <begin position="160"/>
        <end position="212"/>
    </location>
</feature>
<dbReference type="OrthoDB" id="68090at2759"/>
<dbReference type="RefSeq" id="XP_001731197.1">
    <property type="nucleotide sequence ID" value="XM_001731145.1"/>
</dbReference>
<dbReference type="OMA" id="HALATHH"/>
<dbReference type="PANTHER" id="PTHR13266">
    <property type="entry name" value="PROTEASOME INHIBITOR"/>
    <property type="match status" value="1"/>
</dbReference>
<dbReference type="VEuPathDB" id="FungiDB:MGL_1380"/>
<dbReference type="GO" id="GO:0005737">
    <property type="term" value="C:cytoplasm"/>
    <property type="evidence" value="ECO:0007669"/>
    <property type="project" value="UniProtKB-SubCell"/>
</dbReference>
<comment type="similarity">
    <text evidence="2">Belongs to the proteasome inhibitor PI31 family.</text>
</comment>
<dbReference type="Proteomes" id="UP000008837">
    <property type="component" value="Unassembled WGS sequence"/>
</dbReference>
<gene>
    <name evidence="6" type="ORF">MGL_1380</name>
</gene>
<keyword evidence="7" id="KW-1185">Reference proteome</keyword>
<dbReference type="Pfam" id="PF08577">
    <property type="entry name" value="PI31_Prot_C"/>
    <property type="match status" value="1"/>
</dbReference>
<dbReference type="STRING" id="425265.A8PXA4"/>
<name>A8PXA4_MALGO</name>
<accession>A8PXA4</accession>
<sequence length="311" mass="33936">MSVPVDHVLGQVLLLSEAHSQEFRTPLDAVALLFHALATHHYGLSSENVPSGWRSSPDMHGWSYELRAEPLHTIHIAVVRLGSHAVVLASHANVVQEHCSTSECLLESLVHAATPSELICTRARDVYVSKERIESTLHAWTRDILHADANHNTSADVLSRGYLTKKDPNGTATDTDKATEHDTSSLSHTPSFPPVSRMPYDPRRLGDADRDPLAASPAACPFGTGSFQPPRLFPPQAPMHGDGMIMGPNHPLFHTPRPPPGVPNQPEIGFLPPGSVPPHARFDPVSPFDSHVRARNGEPDFDDFAPPHSMF</sequence>
<dbReference type="InterPro" id="IPR013886">
    <property type="entry name" value="PI31_Prot_C"/>
</dbReference>
<dbReference type="EMBL" id="AAYY01000004">
    <property type="protein sequence ID" value="EDP43983.1"/>
    <property type="molecule type" value="Genomic_DNA"/>
</dbReference>
<keyword evidence="3" id="KW-0963">Cytoplasm</keyword>
<dbReference type="InParanoid" id="A8PXA4"/>
<feature type="region of interest" description="Disordered" evidence="4">
    <location>
        <begin position="274"/>
        <end position="311"/>
    </location>
</feature>
<comment type="caution">
    <text evidence="6">The sequence shown here is derived from an EMBL/GenBank/DDBJ whole genome shotgun (WGS) entry which is preliminary data.</text>
</comment>
<evidence type="ECO:0000256" key="3">
    <source>
        <dbReference type="ARBA" id="ARBA00022490"/>
    </source>
</evidence>
<dbReference type="GO" id="GO:0070628">
    <property type="term" value="F:proteasome binding"/>
    <property type="evidence" value="ECO:0007669"/>
    <property type="project" value="InterPro"/>
</dbReference>
<comment type="subcellular location">
    <subcellularLocation>
        <location evidence="1">Cytoplasm</location>
    </subcellularLocation>
</comment>
<dbReference type="InterPro" id="IPR045128">
    <property type="entry name" value="PI31-like"/>
</dbReference>